<dbReference type="AlphaFoldDB" id="A0A9J5ZUJ8"/>
<comment type="caution">
    <text evidence="1">The sequence shown here is derived from an EMBL/GenBank/DDBJ whole genome shotgun (WGS) entry which is preliminary data.</text>
</comment>
<sequence>MVDVNMLKMDYPEFIKSTQLIKEKPIISSTQGACFIFNKSSMSSMNLKDVWKHKGKSIENCSETYQDESVGSLIEKDVVKRLIEREVLMRRHKLKVVVLQKKRRIILCFRK</sequence>
<protein>
    <submittedName>
        <fullName evidence="1">Uncharacterized protein</fullName>
    </submittedName>
</protein>
<reference evidence="1 2" key="1">
    <citation type="submission" date="2020-09" db="EMBL/GenBank/DDBJ databases">
        <title>De no assembly of potato wild relative species, Solanum commersonii.</title>
        <authorList>
            <person name="Cho K."/>
        </authorList>
    </citation>
    <scope>NUCLEOTIDE SEQUENCE [LARGE SCALE GENOMIC DNA]</scope>
    <source>
        <strain evidence="1">LZ3.2</strain>
        <tissue evidence="1">Leaf</tissue>
    </source>
</reference>
<keyword evidence="2" id="KW-1185">Reference proteome</keyword>
<evidence type="ECO:0000313" key="2">
    <source>
        <dbReference type="Proteomes" id="UP000824120"/>
    </source>
</evidence>
<organism evidence="1 2">
    <name type="scientific">Solanum commersonii</name>
    <name type="common">Commerson's wild potato</name>
    <name type="synonym">Commerson's nightshade</name>
    <dbReference type="NCBI Taxonomy" id="4109"/>
    <lineage>
        <taxon>Eukaryota</taxon>
        <taxon>Viridiplantae</taxon>
        <taxon>Streptophyta</taxon>
        <taxon>Embryophyta</taxon>
        <taxon>Tracheophyta</taxon>
        <taxon>Spermatophyta</taxon>
        <taxon>Magnoliopsida</taxon>
        <taxon>eudicotyledons</taxon>
        <taxon>Gunneridae</taxon>
        <taxon>Pentapetalae</taxon>
        <taxon>asterids</taxon>
        <taxon>lamiids</taxon>
        <taxon>Solanales</taxon>
        <taxon>Solanaceae</taxon>
        <taxon>Solanoideae</taxon>
        <taxon>Solaneae</taxon>
        <taxon>Solanum</taxon>
    </lineage>
</organism>
<dbReference type="Proteomes" id="UP000824120">
    <property type="component" value="Chromosome 3"/>
</dbReference>
<name>A0A9J5ZUJ8_SOLCO</name>
<accession>A0A9J5ZUJ8</accession>
<proteinExistence type="predicted"/>
<dbReference type="EMBL" id="JACXVP010000003">
    <property type="protein sequence ID" value="KAG5615872.1"/>
    <property type="molecule type" value="Genomic_DNA"/>
</dbReference>
<dbReference type="OrthoDB" id="1743485at2759"/>
<gene>
    <name evidence="1" type="ORF">H5410_015696</name>
</gene>
<evidence type="ECO:0000313" key="1">
    <source>
        <dbReference type="EMBL" id="KAG5615872.1"/>
    </source>
</evidence>